<proteinExistence type="predicted"/>
<feature type="region of interest" description="Disordered" evidence="1">
    <location>
        <begin position="439"/>
        <end position="665"/>
    </location>
</feature>
<keyword evidence="3" id="KW-1185">Reference proteome</keyword>
<feature type="compositionally biased region" description="Low complexity" evidence="1">
    <location>
        <begin position="439"/>
        <end position="451"/>
    </location>
</feature>
<feature type="region of interest" description="Disordered" evidence="1">
    <location>
        <begin position="698"/>
        <end position="737"/>
    </location>
</feature>
<feature type="region of interest" description="Disordered" evidence="1">
    <location>
        <begin position="349"/>
        <end position="378"/>
    </location>
</feature>
<feature type="compositionally biased region" description="Low complexity" evidence="1">
    <location>
        <begin position="705"/>
        <end position="719"/>
    </location>
</feature>
<feature type="compositionally biased region" description="Polar residues" evidence="1">
    <location>
        <begin position="205"/>
        <end position="218"/>
    </location>
</feature>
<protein>
    <submittedName>
        <fullName evidence="2">Uncharacterized protein</fullName>
    </submittedName>
</protein>
<comment type="caution">
    <text evidence="2">The sequence shown here is derived from an EMBL/GenBank/DDBJ whole genome shotgun (WGS) entry which is preliminary data.</text>
</comment>
<reference evidence="2" key="1">
    <citation type="submission" date="2023-03" db="EMBL/GenBank/DDBJ databases">
        <title>Massive genome expansion in bonnet fungi (Mycena s.s.) driven by repeated elements and novel gene families across ecological guilds.</title>
        <authorList>
            <consortium name="Lawrence Berkeley National Laboratory"/>
            <person name="Harder C.B."/>
            <person name="Miyauchi S."/>
            <person name="Viragh M."/>
            <person name="Kuo A."/>
            <person name="Thoen E."/>
            <person name="Andreopoulos B."/>
            <person name="Lu D."/>
            <person name="Skrede I."/>
            <person name="Drula E."/>
            <person name="Henrissat B."/>
            <person name="Morin E."/>
            <person name="Kohler A."/>
            <person name="Barry K."/>
            <person name="LaButti K."/>
            <person name="Morin E."/>
            <person name="Salamov A."/>
            <person name="Lipzen A."/>
            <person name="Mereny Z."/>
            <person name="Hegedus B."/>
            <person name="Baldrian P."/>
            <person name="Stursova M."/>
            <person name="Weitz H."/>
            <person name="Taylor A."/>
            <person name="Grigoriev I.V."/>
            <person name="Nagy L.G."/>
            <person name="Martin F."/>
            <person name="Kauserud H."/>
        </authorList>
    </citation>
    <scope>NUCLEOTIDE SEQUENCE</scope>
    <source>
        <strain evidence="2">9144</strain>
    </source>
</reference>
<organism evidence="2 3">
    <name type="scientific">Mycena pura</name>
    <dbReference type="NCBI Taxonomy" id="153505"/>
    <lineage>
        <taxon>Eukaryota</taxon>
        <taxon>Fungi</taxon>
        <taxon>Dikarya</taxon>
        <taxon>Basidiomycota</taxon>
        <taxon>Agaricomycotina</taxon>
        <taxon>Agaricomycetes</taxon>
        <taxon>Agaricomycetidae</taxon>
        <taxon>Agaricales</taxon>
        <taxon>Marasmiineae</taxon>
        <taxon>Mycenaceae</taxon>
        <taxon>Mycena</taxon>
    </lineage>
</organism>
<dbReference type="EMBL" id="JARJCW010000004">
    <property type="protein sequence ID" value="KAJ7225659.1"/>
    <property type="molecule type" value="Genomic_DNA"/>
</dbReference>
<feature type="compositionally biased region" description="Low complexity" evidence="1">
    <location>
        <begin position="605"/>
        <end position="620"/>
    </location>
</feature>
<feature type="compositionally biased region" description="Acidic residues" evidence="1">
    <location>
        <begin position="90"/>
        <end position="99"/>
    </location>
</feature>
<accession>A0AAD6YPJ4</accession>
<feature type="compositionally biased region" description="Polar residues" evidence="1">
    <location>
        <begin position="287"/>
        <end position="297"/>
    </location>
</feature>
<evidence type="ECO:0000313" key="3">
    <source>
        <dbReference type="Proteomes" id="UP001219525"/>
    </source>
</evidence>
<evidence type="ECO:0000256" key="1">
    <source>
        <dbReference type="SAM" id="MobiDB-lite"/>
    </source>
</evidence>
<feature type="compositionally biased region" description="Low complexity" evidence="1">
    <location>
        <begin position="228"/>
        <end position="264"/>
    </location>
</feature>
<name>A0AAD6YPJ4_9AGAR</name>
<feature type="compositionally biased region" description="Basic and acidic residues" evidence="1">
    <location>
        <begin position="137"/>
        <end position="149"/>
    </location>
</feature>
<gene>
    <name evidence="2" type="ORF">GGX14DRAFT_421563</name>
</gene>
<feature type="region of interest" description="Disordered" evidence="1">
    <location>
        <begin position="51"/>
        <end position="328"/>
    </location>
</feature>
<evidence type="ECO:0000313" key="2">
    <source>
        <dbReference type="EMBL" id="KAJ7225659.1"/>
    </source>
</evidence>
<feature type="compositionally biased region" description="Polar residues" evidence="1">
    <location>
        <begin position="509"/>
        <end position="522"/>
    </location>
</feature>
<feature type="compositionally biased region" description="Low complexity" evidence="1">
    <location>
        <begin position="155"/>
        <end position="171"/>
    </location>
</feature>
<dbReference type="AlphaFoldDB" id="A0AAD6YPJ4"/>
<sequence>MLRQDLHDDSHLRQLIGQRSARTAVVMDYDSPSVYSSPFFSPRPNDIQFETRSVDSYRSSPRGPLEARSRLNELAESMLDLDDDSRPPSDSDDGDPDTVNEEHEPNDPRLSSVLGPKLRVHSKAPWMDGVEEDEPDSDRASSRGRDGFRKGLGLRSSSRGTTASSRPSGESSRSHQAKPKRSFETTSSANSPYGRGGALHALGQASLSSTSLVPQSAPRQLGLHLNFPLPRSESPSSSYASPSRGPASPRSVTSHRSSAASPASRGNHEYDFSHLPSNKPLARRGTNDSAASQSSYSEDMHPYANPDLVVYYADDPSPTPAPARSAFHMPNVSRSDSIATVTESLATATSLSRSATGSTLTSDPSVSSMSPSQSPRSRASMFHGKEISAPLPMHPSGSNVTNNVSSPLIAPTLPPGWVERSVSPTFALISLEEARAQRSHSSIAQGSSTSSTPFPQASLPADGHNHSPNNSIALRARARSISTGARAKSALQSIVGSAPPKPERRDSEPSSTVQLQGTSSAAGKTLKHKKSGLMRLFNGARGAGSEKEEKHSPPPVPSLSDGYAAFNAQQQGGAQPSKMSIHRVPPPQPSSSMLEEADGVDESNRLSPRSSRPIPPQLSIATGSQSRLRAASAAEDFQTRTVPSDVSDRDWYQHDLPQSAPPNVNEFPALKLRPVSTLFSSKFSDHMVILRDSDPQPALDADVDTSSSTSPTTTTPITPGMLLGRSSGDRDKPPMATISEDQPAFVQALQEQMTSAKKAWQRHVWELEGQVRDLKVELEGLRAAEGEYCDACGRGKRAVHDHKTTGVVNRPRARTGTSARFGSAV</sequence>
<feature type="compositionally biased region" description="Low complexity" evidence="1">
    <location>
        <begin position="562"/>
        <end position="575"/>
    </location>
</feature>
<dbReference type="Proteomes" id="UP001219525">
    <property type="component" value="Unassembled WGS sequence"/>
</dbReference>